<sequence>MMSTTDNFEVTSTGASETPVPAVGSGSSQKSSASSQNPEMRVSSQAPISGNITAETVVPPGTQRNQASDRDLIANMKSDNRTAQRKVIDIGVLTEDELLCKLRGQGRNNDAIKECKSVHTQTQEYNKHIVGAASAPEHTAPSLLDRACSELLACIEVLWGIITTQGENVG</sequence>
<keyword evidence="3" id="KW-1185">Reference proteome</keyword>
<name>A0A6G0T3T9_APHGL</name>
<protein>
    <submittedName>
        <fullName evidence="2">Uncharacterized protein</fullName>
    </submittedName>
</protein>
<feature type="region of interest" description="Disordered" evidence="1">
    <location>
        <begin position="1"/>
        <end position="69"/>
    </location>
</feature>
<dbReference type="OrthoDB" id="6629828at2759"/>
<feature type="compositionally biased region" description="Low complexity" evidence="1">
    <location>
        <begin position="24"/>
        <end position="36"/>
    </location>
</feature>
<evidence type="ECO:0000256" key="1">
    <source>
        <dbReference type="SAM" id="MobiDB-lite"/>
    </source>
</evidence>
<dbReference type="AlphaFoldDB" id="A0A6G0T3T9"/>
<feature type="compositionally biased region" description="Polar residues" evidence="1">
    <location>
        <begin position="1"/>
        <end position="16"/>
    </location>
</feature>
<comment type="caution">
    <text evidence="2">The sequence shown here is derived from an EMBL/GenBank/DDBJ whole genome shotgun (WGS) entry which is preliminary data.</text>
</comment>
<proteinExistence type="predicted"/>
<dbReference type="Proteomes" id="UP000475862">
    <property type="component" value="Unassembled WGS sequence"/>
</dbReference>
<dbReference type="EMBL" id="VYZN01000065">
    <property type="protein sequence ID" value="KAE9525005.1"/>
    <property type="molecule type" value="Genomic_DNA"/>
</dbReference>
<evidence type="ECO:0000313" key="2">
    <source>
        <dbReference type="EMBL" id="KAE9525005.1"/>
    </source>
</evidence>
<feature type="compositionally biased region" description="Polar residues" evidence="1">
    <location>
        <begin position="42"/>
        <end position="54"/>
    </location>
</feature>
<accession>A0A6G0T3T9</accession>
<gene>
    <name evidence="2" type="ORF">AGLY_015055</name>
</gene>
<reference evidence="2 3" key="1">
    <citation type="submission" date="2019-08" db="EMBL/GenBank/DDBJ databases">
        <title>The genome of the soybean aphid Biotype 1, its phylome, world population structure and adaptation to the North American continent.</title>
        <authorList>
            <person name="Giordano R."/>
            <person name="Donthu R.K."/>
            <person name="Hernandez A.G."/>
            <person name="Wright C.L."/>
            <person name="Zimin A.V."/>
        </authorList>
    </citation>
    <scope>NUCLEOTIDE SEQUENCE [LARGE SCALE GENOMIC DNA]</scope>
    <source>
        <tissue evidence="2">Whole aphids</tissue>
    </source>
</reference>
<evidence type="ECO:0000313" key="3">
    <source>
        <dbReference type="Proteomes" id="UP000475862"/>
    </source>
</evidence>
<organism evidence="2 3">
    <name type="scientific">Aphis glycines</name>
    <name type="common">Soybean aphid</name>
    <dbReference type="NCBI Taxonomy" id="307491"/>
    <lineage>
        <taxon>Eukaryota</taxon>
        <taxon>Metazoa</taxon>
        <taxon>Ecdysozoa</taxon>
        <taxon>Arthropoda</taxon>
        <taxon>Hexapoda</taxon>
        <taxon>Insecta</taxon>
        <taxon>Pterygota</taxon>
        <taxon>Neoptera</taxon>
        <taxon>Paraneoptera</taxon>
        <taxon>Hemiptera</taxon>
        <taxon>Sternorrhyncha</taxon>
        <taxon>Aphidomorpha</taxon>
        <taxon>Aphidoidea</taxon>
        <taxon>Aphididae</taxon>
        <taxon>Aphidini</taxon>
        <taxon>Aphis</taxon>
        <taxon>Aphis</taxon>
    </lineage>
</organism>